<dbReference type="SUPFAM" id="SSF48317">
    <property type="entry name" value="Acid phosphatase/Vanadium-dependent haloperoxidase"/>
    <property type="match status" value="1"/>
</dbReference>
<dbReference type="Proteomes" id="UP001148313">
    <property type="component" value="Unassembled WGS sequence"/>
</dbReference>
<evidence type="ECO:0000313" key="4">
    <source>
        <dbReference type="Proteomes" id="UP001148313"/>
    </source>
</evidence>
<dbReference type="Gene3D" id="1.20.144.10">
    <property type="entry name" value="Phosphatidic acid phosphatase type 2/haloperoxidase"/>
    <property type="match status" value="1"/>
</dbReference>
<feature type="transmembrane region" description="Helical" evidence="1">
    <location>
        <begin position="59"/>
        <end position="80"/>
    </location>
</feature>
<evidence type="ECO:0000256" key="1">
    <source>
        <dbReference type="SAM" id="Phobius"/>
    </source>
</evidence>
<keyword evidence="1" id="KW-0472">Membrane</keyword>
<gene>
    <name evidence="3" type="ORF">OOZ53_16560</name>
</gene>
<dbReference type="InterPro" id="IPR000326">
    <property type="entry name" value="PAP2/HPO"/>
</dbReference>
<sequence>MADPDHGQLTEEVLLGLGLLFLLFNIFPGIDLWVSGFFYDSVTGGWTAQNAFFNAYRGAFNVASIGLAVTCLALWVVSIWRGPVFKVPQPVWGFVPLLYILGPGILVNAVLKNMWGRARPGDVAEFGGERSFSPAFIISDQCDGNCSFVSGEGSGATAFFISVLVLSAYIPNKALRNCILALALACASLAALLRVLKGRHFLSDTLGSVLFVSLVAVLLHWLLVGKAAGKQRDPAQKA</sequence>
<dbReference type="Pfam" id="PF01569">
    <property type="entry name" value="PAP2"/>
    <property type="match status" value="1"/>
</dbReference>
<protein>
    <submittedName>
        <fullName evidence="3">Phosphatase PAP2 family protein</fullName>
    </submittedName>
</protein>
<evidence type="ECO:0000259" key="2">
    <source>
        <dbReference type="Pfam" id="PF01569"/>
    </source>
</evidence>
<feature type="domain" description="Phosphatidic acid phosphatase type 2/haloperoxidase" evidence="2">
    <location>
        <begin position="95"/>
        <end position="222"/>
    </location>
</feature>
<organism evidence="3 4">
    <name type="scientific">Hoeflea poritis</name>
    <dbReference type="NCBI Taxonomy" id="2993659"/>
    <lineage>
        <taxon>Bacteria</taxon>
        <taxon>Pseudomonadati</taxon>
        <taxon>Pseudomonadota</taxon>
        <taxon>Alphaproteobacteria</taxon>
        <taxon>Hyphomicrobiales</taxon>
        <taxon>Rhizobiaceae</taxon>
        <taxon>Hoeflea</taxon>
    </lineage>
</organism>
<dbReference type="RefSeq" id="WP_271090772.1">
    <property type="nucleotide sequence ID" value="NZ_JAPJZH010000010.1"/>
</dbReference>
<comment type="caution">
    <text evidence="3">The sequence shown here is derived from an EMBL/GenBank/DDBJ whole genome shotgun (WGS) entry which is preliminary data.</text>
</comment>
<keyword evidence="4" id="KW-1185">Reference proteome</keyword>
<keyword evidence="1" id="KW-0812">Transmembrane</keyword>
<feature type="transmembrane region" description="Helical" evidence="1">
    <location>
        <begin position="205"/>
        <end position="224"/>
    </location>
</feature>
<dbReference type="InterPro" id="IPR036938">
    <property type="entry name" value="PAP2/HPO_sf"/>
</dbReference>
<dbReference type="CDD" id="cd03396">
    <property type="entry name" value="PAP2_like_6"/>
    <property type="match status" value="1"/>
</dbReference>
<proteinExistence type="predicted"/>
<feature type="transmembrane region" description="Helical" evidence="1">
    <location>
        <begin position="13"/>
        <end position="39"/>
    </location>
</feature>
<feature type="transmembrane region" description="Helical" evidence="1">
    <location>
        <begin position="174"/>
        <end position="193"/>
    </location>
</feature>
<name>A0ABT4VQI8_9HYPH</name>
<reference evidence="3" key="1">
    <citation type="submission" date="2022-11" db="EMBL/GenBank/DDBJ databases">
        <title>Hoeflea poritis sp. nov., isolated from scleractinian coral Porites lutea.</title>
        <authorList>
            <person name="Zhang G."/>
            <person name="Wei Q."/>
            <person name="Cai L."/>
        </authorList>
    </citation>
    <scope>NUCLEOTIDE SEQUENCE</scope>
    <source>
        <strain evidence="3">E7-10</strain>
    </source>
</reference>
<keyword evidence="1" id="KW-1133">Transmembrane helix</keyword>
<dbReference type="EMBL" id="JAPJZH010000010">
    <property type="protein sequence ID" value="MDA4846973.1"/>
    <property type="molecule type" value="Genomic_DNA"/>
</dbReference>
<feature type="transmembrane region" description="Helical" evidence="1">
    <location>
        <begin position="92"/>
        <end position="111"/>
    </location>
</feature>
<evidence type="ECO:0000313" key="3">
    <source>
        <dbReference type="EMBL" id="MDA4846973.1"/>
    </source>
</evidence>
<accession>A0ABT4VQI8</accession>